<gene>
    <name evidence="1" type="ORF">LLT6_12590</name>
</gene>
<sequence>MITTHATNGIPKYKVVQSQERLGNLSFKGLKIKVLNTPRIAAHKKDQKTIFSFVFLQLLF</sequence>
<reference evidence="1 2" key="1">
    <citation type="journal article" date="2013" name="ISME J.">
        <title>Multifactorial diversity sustains microbial community stability.</title>
        <authorList>
            <person name="Erkus O."/>
            <person name="de Jager V.C."/>
            <person name="Spus M."/>
            <person name="van Alen-Boerrigter I.J."/>
            <person name="van Rijswijck I.M."/>
            <person name="Hazelwood L."/>
            <person name="Janssen P.W."/>
            <person name="van Hijum S.A."/>
            <person name="Kleerebezem M."/>
            <person name="Smid E.J."/>
        </authorList>
    </citation>
    <scope>NUCLEOTIDE SEQUENCE [LARGE SCALE GENOMIC DNA]</scope>
    <source>
        <strain evidence="1 2">TIFN6</strain>
    </source>
</reference>
<dbReference type="Proteomes" id="UP000015854">
    <property type="component" value="Unassembled WGS sequence"/>
</dbReference>
<name>T0S6C5_LACLC</name>
<proteinExistence type="predicted"/>
<accession>T0S6C5</accession>
<dbReference type="EMBL" id="ATBB01000224">
    <property type="protein sequence ID" value="EQC57010.1"/>
    <property type="molecule type" value="Genomic_DNA"/>
</dbReference>
<protein>
    <submittedName>
        <fullName evidence="1">Uncharacterized protein</fullName>
    </submittedName>
</protein>
<comment type="caution">
    <text evidence="1">The sequence shown here is derived from an EMBL/GenBank/DDBJ whole genome shotgun (WGS) entry which is preliminary data.</text>
</comment>
<evidence type="ECO:0000313" key="2">
    <source>
        <dbReference type="Proteomes" id="UP000015854"/>
    </source>
</evidence>
<organism evidence="1 2">
    <name type="scientific">Lactococcus cremoris subsp. cremoris TIFN6</name>
    <dbReference type="NCBI Taxonomy" id="1234876"/>
    <lineage>
        <taxon>Bacteria</taxon>
        <taxon>Bacillati</taxon>
        <taxon>Bacillota</taxon>
        <taxon>Bacilli</taxon>
        <taxon>Lactobacillales</taxon>
        <taxon>Streptococcaceae</taxon>
        <taxon>Lactococcus</taxon>
        <taxon>Lactococcus cremoris subsp. cremoris</taxon>
    </lineage>
</organism>
<dbReference type="AlphaFoldDB" id="T0S6C5"/>
<evidence type="ECO:0000313" key="1">
    <source>
        <dbReference type="EMBL" id="EQC57010.1"/>
    </source>
</evidence>